<name>A0A239HAV2_9RHOB</name>
<dbReference type="Gene3D" id="3.40.50.300">
    <property type="entry name" value="P-loop containing nucleotide triphosphate hydrolases"/>
    <property type="match status" value="1"/>
</dbReference>
<dbReference type="Proteomes" id="UP000198426">
    <property type="component" value="Unassembled WGS sequence"/>
</dbReference>
<protein>
    <submittedName>
        <fullName evidence="4">Sulfotransferase domain-containing protein</fullName>
    </submittedName>
</protein>
<feature type="domain" description="Sulfotransferase" evidence="3">
    <location>
        <begin position="4"/>
        <end position="182"/>
    </location>
</feature>
<evidence type="ECO:0000256" key="2">
    <source>
        <dbReference type="ARBA" id="ARBA00023180"/>
    </source>
</evidence>
<dbReference type="PANTHER" id="PTHR10605:SF56">
    <property type="entry name" value="BIFUNCTIONAL HEPARAN SULFATE N-DEACETYLASE_N-SULFOTRANSFERASE"/>
    <property type="match status" value="1"/>
</dbReference>
<evidence type="ECO:0000256" key="1">
    <source>
        <dbReference type="ARBA" id="ARBA00022679"/>
    </source>
</evidence>
<keyword evidence="5" id="KW-1185">Reference proteome</keyword>
<dbReference type="RefSeq" id="WP_245837878.1">
    <property type="nucleotide sequence ID" value="NZ_FZOY01000003.1"/>
</dbReference>
<evidence type="ECO:0000313" key="5">
    <source>
        <dbReference type="Proteomes" id="UP000198426"/>
    </source>
</evidence>
<dbReference type="InterPro" id="IPR000863">
    <property type="entry name" value="Sulfotransferase_dom"/>
</dbReference>
<dbReference type="InterPro" id="IPR027417">
    <property type="entry name" value="P-loop_NTPase"/>
</dbReference>
<dbReference type="GO" id="GO:0008146">
    <property type="term" value="F:sulfotransferase activity"/>
    <property type="evidence" value="ECO:0007669"/>
    <property type="project" value="InterPro"/>
</dbReference>
<evidence type="ECO:0000313" key="4">
    <source>
        <dbReference type="EMBL" id="SNS77943.1"/>
    </source>
</evidence>
<dbReference type="Pfam" id="PF00685">
    <property type="entry name" value="Sulfotransfer_1"/>
    <property type="match status" value="1"/>
</dbReference>
<dbReference type="EMBL" id="FZOY01000003">
    <property type="protein sequence ID" value="SNS77943.1"/>
    <property type="molecule type" value="Genomic_DNA"/>
</dbReference>
<accession>A0A239HAV2</accession>
<dbReference type="SUPFAM" id="SSF52540">
    <property type="entry name" value="P-loop containing nucleoside triphosphate hydrolases"/>
    <property type="match status" value="1"/>
</dbReference>
<dbReference type="PANTHER" id="PTHR10605">
    <property type="entry name" value="HEPARAN SULFATE SULFOTRANSFERASE"/>
    <property type="match status" value="1"/>
</dbReference>
<keyword evidence="2" id="KW-0325">Glycoprotein</keyword>
<organism evidence="4 5">
    <name type="scientific">Tropicimonas sediminicola</name>
    <dbReference type="NCBI Taxonomy" id="1031541"/>
    <lineage>
        <taxon>Bacteria</taxon>
        <taxon>Pseudomonadati</taxon>
        <taxon>Pseudomonadota</taxon>
        <taxon>Alphaproteobacteria</taxon>
        <taxon>Rhodobacterales</taxon>
        <taxon>Roseobacteraceae</taxon>
        <taxon>Tropicimonas</taxon>
    </lineage>
</organism>
<proteinExistence type="predicted"/>
<evidence type="ECO:0000259" key="3">
    <source>
        <dbReference type="Pfam" id="PF00685"/>
    </source>
</evidence>
<sequence length="277" mass="31013">MAAPDFLIIGAMKCGTSTLQAQLAAQPGIYMTTPKEPNYFSDDAIFARGEAWYSGLFDAAAPGDLTGEASTHYTKLPTYPDTLDRMAARLDQPRFIYLMRDPLERAISHYIHDWSQGLLPDDPVAAFESTPELAAYSRYGMQLAPFVSRYGRDSILLLRLEWMQADPQGTLSRVGNFLGKPDLRWNAKLGAQNVSAERVRRLPMHGLIVDNPVAKALRRSLVPKAVRTRIREGRQMRGRPDLPERLRTRLESIFAEDQAHLAELFPGDPAVDFEAVP</sequence>
<dbReference type="AlphaFoldDB" id="A0A239HAV2"/>
<reference evidence="4 5" key="1">
    <citation type="submission" date="2017-06" db="EMBL/GenBank/DDBJ databases">
        <authorList>
            <person name="Kim H.J."/>
            <person name="Triplett B.A."/>
        </authorList>
    </citation>
    <scope>NUCLEOTIDE SEQUENCE [LARGE SCALE GENOMIC DNA]</scope>
    <source>
        <strain evidence="4 5">DSM 29339</strain>
    </source>
</reference>
<gene>
    <name evidence="4" type="ORF">SAMN05421757_103304</name>
</gene>
<keyword evidence="1 4" id="KW-0808">Transferase</keyword>
<dbReference type="InterPro" id="IPR037359">
    <property type="entry name" value="NST/OST"/>
</dbReference>